<feature type="region of interest" description="Disordered" evidence="3">
    <location>
        <begin position="908"/>
        <end position="948"/>
    </location>
</feature>
<dbReference type="Pfam" id="PF00196">
    <property type="entry name" value="GerE"/>
    <property type="match status" value="1"/>
</dbReference>
<accession>A0ABN0W876</accession>
<name>A0ABN0W876_9ACTN</name>
<dbReference type="Proteomes" id="UP001501822">
    <property type="component" value="Unassembled WGS sequence"/>
</dbReference>
<gene>
    <name evidence="5" type="ORF">GCM10010151_18190</name>
</gene>
<organism evidence="5 6">
    <name type="scientific">Actinoallomurus spadix</name>
    <dbReference type="NCBI Taxonomy" id="79912"/>
    <lineage>
        <taxon>Bacteria</taxon>
        <taxon>Bacillati</taxon>
        <taxon>Actinomycetota</taxon>
        <taxon>Actinomycetes</taxon>
        <taxon>Streptosporangiales</taxon>
        <taxon>Thermomonosporaceae</taxon>
        <taxon>Actinoallomurus</taxon>
    </lineage>
</organism>
<dbReference type="EMBL" id="BAAABM010000013">
    <property type="protein sequence ID" value="GAA0328670.1"/>
    <property type="molecule type" value="Genomic_DNA"/>
</dbReference>
<dbReference type="InterPro" id="IPR036388">
    <property type="entry name" value="WH-like_DNA-bd_sf"/>
</dbReference>
<dbReference type="InterPro" id="IPR000792">
    <property type="entry name" value="Tscrpt_reg_LuxR_C"/>
</dbReference>
<dbReference type="SUPFAM" id="SSF46894">
    <property type="entry name" value="C-terminal effector domain of the bipartite response regulators"/>
    <property type="match status" value="1"/>
</dbReference>
<comment type="caution">
    <text evidence="5">The sequence shown here is derived from an EMBL/GenBank/DDBJ whole genome shotgun (WGS) entry which is preliminary data.</text>
</comment>
<sequence>MIRGEAGIGKTELLERALDRVPGLRRLRAVGREFENELPFTGLHDLCRPLLTRLEALPGPQRTALEVAFALSDGATPDRFRVGLAVLGLLSAAAREEPIVCVIDDWQWLDHASAQVMAFVARRVEHDPIAFLIASRDTGETATFDGLPVLTLTGLGGQDALALLTSASHTPLDQRIRDQILAEARGNPLALLELPRTMGPAELTGDFDLLTTPPVPARVEAGYRELLASLPENARWLLLLAAAEPLGDPVLLWRAAERLGIGADAAGPAEAARLLEIGVRTRFRHPLVRSAIYRAASPEERRTAHGALAEATDPVADPDRRTWHRAQSVLLPDEDIAAELEHAAARASARGGIAAAAGLLERATALTADPDHRAERALSAARYHYWAGAPGAAAALLATAEAGPSDDRRQAFIELLAAQISIHSGPGVKDPAPLLQAARRLEAYDRPMARQISIEAYVVAMRAGRLGPPGLEAETARRLATMLEDAPAQSPTLSDLLLEALITRATKGHVAAIPPLRRAVGAFLAETETDWRYNWLSLACAMAMDLWDHDGWRTLAERQVRLNRRAGTLLTLPSALHYRAYAHVLSGEFGAAEALIAEALAIDVTGNQTGPPFGDLALRAWRGDQKGTAALAERVAAPARERGEGHNLSVIDGANAVLYNGLGHYDAAYEAATEVCADDGLGFFSFVPSELIEAAARTGRHRLAEPVLREFVERTDASGTDLALGLQAYARALLTEGSGAEDLYREAIDRLARTDTAAYLARAHLVYGEWLSRETRRGDAQVQLCIAYEKLSAMGAAAFAERAARELSACGVRPPRSAATRLRSRVADSEPADESLAALTDREREVLTLLASGLSNSEIAAALVISHETVKTYVSRILTKLDLRDRVQAVVFAYRIGLVSPDGWPGCPGRSVPRAAAARPRSSRAAERPPGSHGCTLKPLPDDLRFSP</sequence>
<dbReference type="SMART" id="SM00421">
    <property type="entry name" value="HTH_LUXR"/>
    <property type="match status" value="1"/>
</dbReference>
<evidence type="ECO:0000313" key="6">
    <source>
        <dbReference type="Proteomes" id="UP001501822"/>
    </source>
</evidence>
<evidence type="ECO:0000256" key="3">
    <source>
        <dbReference type="SAM" id="MobiDB-lite"/>
    </source>
</evidence>
<dbReference type="CDD" id="cd06170">
    <property type="entry name" value="LuxR_C_like"/>
    <property type="match status" value="1"/>
</dbReference>
<reference evidence="5 6" key="1">
    <citation type="journal article" date="2019" name="Int. J. Syst. Evol. Microbiol.">
        <title>The Global Catalogue of Microorganisms (GCM) 10K type strain sequencing project: providing services to taxonomists for standard genome sequencing and annotation.</title>
        <authorList>
            <consortium name="The Broad Institute Genomics Platform"/>
            <consortium name="The Broad Institute Genome Sequencing Center for Infectious Disease"/>
            <person name="Wu L."/>
            <person name="Ma J."/>
        </authorList>
    </citation>
    <scope>NUCLEOTIDE SEQUENCE [LARGE SCALE GENOMIC DNA]</scope>
    <source>
        <strain evidence="5 6">JCM 3146</strain>
    </source>
</reference>
<dbReference type="InterPro" id="IPR016032">
    <property type="entry name" value="Sig_transdc_resp-reg_C-effctor"/>
</dbReference>
<keyword evidence="1" id="KW-0547">Nucleotide-binding</keyword>
<feature type="domain" description="HTH luxR-type" evidence="4">
    <location>
        <begin position="832"/>
        <end position="897"/>
    </location>
</feature>
<dbReference type="PROSITE" id="PS00622">
    <property type="entry name" value="HTH_LUXR_1"/>
    <property type="match status" value="1"/>
</dbReference>
<dbReference type="Pfam" id="PF13191">
    <property type="entry name" value="AAA_16"/>
    <property type="match status" value="1"/>
</dbReference>
<feature type="compositionally biased region" description="Low complexity" evidence="3">
    <location>
        <begin position="908"/>
        <end position="920"/>
    </location>
</feature>
<evidence type="ECO:0000313" key="5">
    <source>
        <dbReference type="EMBL" id="GAA0328670.1"/>
    </source>
</evidence>
<proteinExistence type="predicted"/>
<evidence type="ECO:0000256" key="2">
    <source>
        <dbReference type="ARBA" id="ARBA00022840"/>
    </source>
</evidence>
<evidence type="ECO:0000256" key="1">
    <source>
        <dbReference type="ARBA" id="ARBA00022741"/>
    </source>
</evidence>
<dbReference type="PANTHER" id="PTHR16305:SF35">
    <property type="entry name" value="TRANSCRIPTIONAL ACTIVATOR DOMAIN"/>
    <property type="match status" value="1"/>
</dbReference>
<dbReference type="PRINTS" id="PR00038">
    <property type="entry name" value="HTHLUXR"/>
</dbReference>
<keyword evidence="2" id="KW-0067">ATP-binding</keyword>
<dbReference type="PANTHER" id="PTHR16305">
    <property type="entry name" value="TESTICULAR SOLUBLE ADENYLYL CYCLASE"/>
    <property type="match status" value="1"/>
</dbReference>
<dbReference type="InterPro" id="IPR041664">
    <property type="entry name" value="AAA_16"/>
</dbReference>
<evidence type="ECO:0000259" key="4">
    <source>
        <dbReference type="PROSITE" id="PS50043"/>
    </source>
</evidence>
<keyword evidence="6" id="KW-1185">Reference proteome</keyword>
<protein>
    <submittedName>
        <fullName evidence="5">LuxR family transcriptional regulator</fullName>
    </submittedName>
</protein>
<dbReference type="Gene3D" id="1.10.10.10">
    <property type="entry name" value="Winged helix-like DNA-binding domain superfamily/Winged helix DNA-binding domain"/>
    <property type="match status" value="1"/>
</dbReference>
<dbReference type="PROSITE" id="PS50043">
    <property type="entry name" value="HTH_LUXR_2"/>
    <property type="match status" value="1"/>
</dbReference>